<gene>
    <name evidence="1" type="ORF">LARSCL_LOCUS6637</name>
</gene>
<dbReference type="AlphaFoldDB" id="A0AAV1ZME2"/>
<reference evidence="1 2" key="1">
    <citation type="submission" date="2024-04" db="EMBL/GenBank/DDBJ databases">
        <authorList>
            <person name="Rising A."/>
            <person name="Reimegard J."/>
            <person name="Sonavane S."/>
            <person name="Akerstrom W."/>
            <person name="Nylinder S."/>
            <person name="Hedman E."/>
            <person name="Kallberg Y."/>
        </authorList>
    </citation>
    <scope>NUCLEOTIDE SEQUENCE [LARGE SCALE GENOMIC DNA]</scope>
</reference>
<name>A0AAV1ZME2_9ARAC</name>
<evidence type="ECO:0000313" key="2">
    <source>
        <dbReference type="Proteomes" id="UP001497382"/>
    </source>
</evidence>
<comment type="caution">
    <text evidence="1">The sequence shown here is derived from an EMBL/GenBank/DDBJ whole genome shotgun (WGS) entry which is preliminary data.</text>
</comment>
<keyword evidence="2" id="KW-1185">Reference proteome</keyword>
<protein>
    <submittedName>
        <fullName evidence="1">Uncharacterized protein</fullName>
    </submittedName>
</protein>
<organism evidence="1 2">
    <name type="scientific">Larinioides sclopetarius</name>
    <dbReference type="NCBI Taxonomy" id="280406"/>
    <lineage>
        <taxon>Eukaryota</taxon>
        <taxon>Metazoa</taxon>
        <taxon>Ecdysozoa</taxon>
        <taxon>Arthropoda</taxon>
        <taxon>Chelicerata</taxon>
        <taxon>Arachnida</taxon>
        <taxon>Araneae</taxon>
        <taxon>Araneomorphae</taxon>
        <taxon>Entelegynae</taxon>
        <taxon>Araneoidea</taxon>
        <taxon>Araneidae</taxon>
        <taxon>Larinioides</taxon>
    </lineage>
</organism>
<dbReference type="EMBL" id="CAXIEN010000064">
    <property type="protein sequence ID" value="CAL1272886.1"/>
    <property type="molecule type" value="Genomic_DNA"/>
</dbReference>
<proteinExistence type="predicted"/>
<evidence type="ECO:0000313" key="1">
    <source>
        <dbReference type="EMBL" id="CAL1272886.1"/>
    </source>
</evidence>
<sequence length="248" mass="28517">MKLIDIPELNAAIASERTSKIRCLHKLLFDHDGDRQNRNRKREFSGFDFQPNDKDFKDKAKGLVFFKRVITISNVLLINNDGTKKEIVQRLLTYLCDLNELNQNIIREFDSEPEPENEIEQHRKSDENLGELSEQLPVHNVYQPNISFSDIESIIMPFNFSHQSVEKWIELFEDVVNMFNLSDLHKLVFGKRSLKDIFQMHDGSGARTWSGGQIVGDQPDAVLRMLAGTDVSNSTCTHKLDVVQTRVG</sequence>
<dbReference type="Proteomes" id="UP001497382">
    <property type="component" value="Unassembled WGS sequence"/>
</dbReference>
<accession>A0AAV1ZME2</accession>